<evidence type="ECO:0000313" key="2">
    <source>
        <dbReference type="WBParaSite" id="BTMF_0001043201-mRNA-1"/>
    </source>
</evidence>
<feature type="transmembrane region" description="Helical" evidence="1">
    <location>
        <begin position="95"/>
        <end position="116"/>
    </location>
</feature>
<organism evidence="2">
    <name type="scientific">Brugia timori</name>
    <dbReference type="NCBI Taxonomy" id="42155"/>
    <lineage>
        <taxon>Eukaryota</taxon>
        <taxon>Metazoa</taxon>
        <taxon>Ecdysozoa</taxon>
        <taxon>Nematoda</taxon>
        <taxon>Chromadorea</taxon>
        <taxon>Rhabditida</taxon>
        <taxon>Spirurina</taxon>
        <taxon>Spiruromorpha</taxon>
        <taxon>Filarioidea</taxon>
        <taxon>Onchocercidae</taxon>
        <taxon>Brugia</taxon>
    </lineage>
</organism>
<dbReference type="WBParaSite" id="BTMF_0001043201-mRNA-1">
    <property type="protein sequence ID" value="BTMF_0001043201-mRNA-1"/>
    <property type="gene ID" value="BTMF_0001043201"/>
</dbReference>
<feature type="transmembrane region" description="Helical" evidence="1">
    <location>
        <begin position="53"/>
        <end position="75"/>
    </location>
</feature>
<keyword evidence="1" id="KW-0812">Transmembrane</keyword>
<sequence>MNAISHDRWPGSINMVDSFKQAVKCAWRHNRTKTKTWKISRISVQKKLRMGSLIAFVAEWLSIHFLECSLVLLTAVGTAEMFWMKFLPYSGDTSAINRLLAGSAQTTALLVIVHFAQWHITVLIK</sequence>
<evidence type="ECO:0000256" key="1">
    <source>
        <dbReference type="SAM" id="Phobius"/>
    </source>
</evidence>
<proteinExistence type="predicted"/>
<name>A0A0R3QRT0_9BILA</name>
<reference evidence="2" key="1">
    <citation type="submission" date="2017-02" db="UniProtKB">
        <authorList>
            <consortium name="WormBaseParasite"/>
        </authorList>
    </citation>
    <scope>IDENTIFICATION</scope>
</reference>
<accession>A0A0R3QRT0</accession>
<keyword evidence="1" id="KW-0472">Membrane</keyword>
<dbReference type="AlphaFoldDB" id="A0A0R3QRT0"/>
<protein>
    <submittedName>
        <fullName evidence="2">Uncharacterized protein</fullName>
    </submittedName>
</protein>
<keyword evidence="1" id="KW-1133">Transmembrane helix</keyword>